<feature type="domain" description="Glutaredoxin" evidence="2">
    <location>
        <begin position="213"/>
        <end position="273"/>
    </location>
</feature>
<dbReference type="PANTHER" id="PTHR45694:SF5">
    <property type="entry name" value="GLUTAREDOXIN 2"/>
    <property type="match status" value="1"/>
</dbReference>
<feature type="transmembrane region" description="Helical" evidence="1">
    <location>
        <begin position="34"/>
        <end position="54"/>
    </location>
</feature>
<dbReference type="SUPFAM" id="SSF52833">
    <property type="entry name" value="Thioredoxin-like"/>
    <property type="match status" value="1"/>
</dbReference>
<keyword evidence="1" id="KW-0812">Transmembrane</keyword>
<accession>A0A1Y2B597</accession>
<dbReference type="GO" id="GO:0034599">
    <property type="term" value="P:cellular response to oxidative stress"/>
    <property type="evidence" value="ECO:0007669"/>
    <property type="project" value="TreeGrafter"/>
</dbReference>
<dbReference type="PANTHER" id="PTHR45694">
    <property type="entry name" value="GLUTAREDOXIN 2"/>
    <property type="match status" value="1"/>
</dbReference>
<dbReference type="PROSITE" id="PS51354">
    <property type="entry name" value="GLUTAREDOXIN_2"/>
    <property type="match status" value="1"/>
</dbReference>
<dbReference type="InterPro" id="IPR002109">
    <property type="entry name" value="Glutaredoxin"/>
</dbReference>
<dbReference type="PRINTS" id="PR00160">
    <property type="entry name" value="GLUTAREDOXIN"/>
</dbReference>
<dbReference type="InParanoid" id="A0A1Y2B597"/>
<evidence type="ECO:0000313" key="3">
    <source>
        <dbReference type="EMBL" id="ORY30008.1"/>
    </source>
</evidence>
<keyword evidence="1" id="KW-0472">Membrane</keyword>
<evidence type="ECO:0000256" key="1">
    <source>
        <dbReference type="SAM" id="Phobius"/>
    </source>
</evidence>
<dbReference type="GO" id="GO:0000324">
    <property type="term" value="C:fungal-type vacuole"/>
    <property type="evidence" value="ECO:0007669"/>
    <property type="project" value="TreeGrafter"/>
</dbReference>
<keyword evidence="4" id="KW-1185">Reference proteome</keyword>
<dbReference type="Gene3D" id="3.40.30.10">
    <property type="entry name" value="Glutaredoxin"/>
    <property type="match status" value="1"/>
</dbReference>
<name>A0A1Y2B597_9TREE</name>
<dbReference type="EMBL" id="MCFC01000022">
    <property type="protein sequence ID" value="ORY30008.1"/>
    <property type="molecule type" value="Genomic_DNA"/>
</dbReference>
<dbReference type="Proteomes" id="UP000193986">
    <property type="component" value="Unassembled WGS sequence"/>
</dbReference>
<dbReference type="GO" id="GO:0005801">
    <property type="term" value="C:cis-Golgi network"/>
    <property type="evidence" value="ECO:0007669"/>
    <property type="project" value="TreeGrafter"/>
</dbReference>
<evidence type="ECO:0000313" key="4">
    <source>
        <dbReference type="Proteomes" id="UP000193986"/>
    </source>
</evidence>
<dbReference type="InterPro" id="IPR036249">
    <property type="entry name" value="Thioredoxin-like_sf"/>
</dbReference>
<dbReference type="OrthoDB" id="423313at2759"/>
<evidence type="ECO:0000259" key="2">
    <source>
        <dbReference type="Pfam" id="PF00462"/>
    </source>
</evidence>
<reference evidence="3 4" key="1">
    <citation type="submission" date="2016-07" db="EMBL/GenBank/DDBJ databases">
        <title>Pervasive Adenine N6-methylation of Active Genes in Fungi.</title>
        <authorList>
            <consortium name="DOE Joint Genome Institute"/>
            <person name="Mondo S.J."/>
            <person name="Dannebaum R.O."/>
            <person name="Kuo R.C."/>
            <person name="Labutti K."/>
            <person name="Haridas S."/>
            <person name="Kuo A."/>
            <person name="Salamov A."/>
            <person name="Ahrendt S.R."/>
            <person name="Lipzen A."/>
            <person name="Sullivan W."/>
            <person name="Andreopoulos W.B."/>
            <person name="Clum A."/>
            <person name="Lindquist E."/>
            <person name="Daum C."/>
            <person name="Ramamoorthy G.K."/>
            <person name="Gryganskyi A."/>
            <person name="Culley D."/>
            <person name="Magnuson J.K."/>
            <person name="James T.Y."/>
            <person name="O'Malley M.A."/>
            <person name="Stajich J.E."/>
            <person name="Spatafora J.W."/>
            <person name="Visel A."/>
            <person name="Grigoriev I.V."/>
        </authorList>
    </citation>
    <scope>NUCLEOTIDE SEQUENCE [LARGE SCALE GENOMIC DNA]</scope>
    <source>
        <strain evidence="3 4">68-887.2</strain>
    </source>
</reference>
<dbReference type="InterPro" id="IPR014025">
    <property type="entry name" value="Glutaredoxin_subgr"/>
</dbReference>
<dbReference type="CDD" id="cd03419">
    <property type="entry name" value="GRX_GRXh_1_2_like"/>
    <property type="match status" value="1"/>
</dbReference>
<dbReference type="Pfam" id="PF00462">
    <property type="entry name" value="Glutaredoxin"/>
    <property type="match status" value="1"/>
</dbReference>
<dbReference type="STRING" id="71784.A0A1Y2B597"/>
<organism evidence="3 4">
    <name type="scientific">Naematelia encephala</name>
    <dbReference type="NCBI Taxonomy" id="71784"/>
    <lineage>
        <taxon>Eukaryota</taxon>
        <taxon>Fungi</taxon>
        <taxon>Dikarya</taxon>
        <taxon>Basidiomycota</taxon>
        <taxon>Agaricomycotina</taxon>
        <taxon>Tremellomycetes</taxon>
        <taxon>Tremellales</taxon>
        <taxon>Naemateliaceae</taxon>
        <taxon>Naematelia</taxon>
    </lineage>
</organism>
<feature type="non-terminal residue" evidence="3">
    <location>
        <position position="313"/>
    </location>
</feature>
<dbReference type="AlphaFoldDB" id="A0A1Y2B597"/>
<protein>
    <recommendedName>
        <fullName evidence="2">Glutaredoxin domain-containing protein</fullName>
    </recommendedName>
</protein>
<keyword evidence="1" id="KW-1133">Transmembrane helix</keyword>
<dbReference type="GO" id="GO:0015038">
    <property type="term" value="F:glutathione disulfide oxidoreductase activity"/>
    <property type="evidence" value="ECO:0007669"/>
    <property type="project" value="TreeGrafter"/>
</dbReference>
<gene>
    <name evidence="3" type="ORF">BCR39DRAFT_466880</name>
</gene>
<comment type="caution">
    <text evidence="3">The sequence shown here is derived from an EMBL/GenBank/DDBJ whole genome shotgun (WGS) entry which is preliminary data.</text>
</comment>
<sequence length="313" mass="34934">MRLPSLSPPSLLPISSPSARSTSRRLSYTLKNRAARYSLPLSVLGAILTCFFLISHLTAMSPPSATLHNHLERAAAVSLDEGHTMQRDGVSHNGISFLIQDEEELIAEDDLFFDQYVEKAPATEQERAAAAEAEAHRIDVIEHDRIASLRILVWWLAEGGMLPNGWKVPDAATLKKAGARGMEKMLADVEPGLDDEPIFEDGWSEFAKNRYRVVVFSKTFCPYSKKAKEILEHYRISPAPFIIELDHRSDGKALQTILQHLTGRRTVPNVLIDFTSLGGSDELTLLHAEGGLAKLFDEMDVIPGRRRYRRPPV</sequence>
<proteinExistence type="predicted"/>
<dbReference type="GO" id="GO:0005796">
    <property type="term" value="C:Golgi lumen"/>
    <property type="evidence" value="ECO:0007669"/>
    <property type="project" value="TreeGrafter"/>
</dbReference>